<evidence type="ECO:0000259" key="1">
    <source>
        <dbReference type="Pfam" id="PF00501"/>
    </source>
</evidence>
<organism evidence="3 4">
    <name type="scientific">Cupriavidus malaysiensis</name>
    <dbReference type="NCBI Taxonomy" id="367825"/>
    <lineage>
        <taxon>Bacteria</taxon>
        <taxon>Pseudomonadati</taxon>
        <taxon>Pseudomonadota</taxon>
        <taxon>Betaproteobacteria</taxon>
        <taxon>Burkholderiales</taxon>
        <taxon>Burkholderiaceae</taxon>
        <taxon>Cupriavidus</taxon>
    </lineage>
</organism>
<dbReference type="Pfam" id="PF00501">
    <property type="entry name" value="AMP-binding"/>
    <property type="match status" value="1"/>
</dbReference>
<dbReference type="PANTHER" id="PTHR43767:SF1">
    <property type="entry name" value="NONRIBOSOMAL PEPTIDE SYNTHASE PES1 (EUROFUNG)-RELATED"/>
    <property type="match status" value="1"/>
</dbReference>
<name>A0ABM6FA37_9BURK</name>
<dbReference type="PROSITE" id="PS00455">
    <property type="entry name" value="AMP_BINDING"/>
    <property type="match status" value="1"/>
</dbReference>
<dbReference type="InterPro" id="IPR050237">
    <property type="entry name" value="ATP-dep_AMP-bd_enzyme"/>
</dbReference>
<evidence type="ECO:0000313" key="3">
    <source>
        <dbReference type="EMBL" id="AOZ08522.1"/>
    </source>
</evidence>
<protein>
    <submittedName>
        <fullName evidence="3">Fatty-acid--CoA ligase</fullName>
    </submittedName>
</protein>
<evidence type="ECO:0000313" key="4">
    <source>
        <dbReference type="Proteomes" id="UP000177515"/>
    </source>
</evidence>
<reference evidence="3 4" key="1">
    <citation type="submission" date="2016-10" db="EMBL/GenBank/DDBJ databases">
        <title>Complete genome sequences of three Cupriavidus strains isolated from various Malaysian environments.</title>
        <authorList>
            <person name="Abdullah A.A.-A."/>
            <person name="Shafie N.A.H."/>
            <person name="Lau N.S."/>
        </authorList>
    </citation>
    <scope>NUCLEOTIDE SEQUENCE [LARGE SCALE GENOMIC DNA]</scope>
    <source>
        <strain evidence="3 4">USMAA1020</strain>
    </source>
</reference>
<feature type="domain" description="AMP-dependent synthetase/ligase" evidence="1">
    <location>
        <begin position="8"/>
        <end position="389"/>
    </location>
</feature>
<dbReference type="CDD" id="cd17631">
    <property type="entry name" value="FACL_FadD13-like"/>
    <property type="match status" value="1"/>
</dbReference>
<dbReference type="Proteomes" id="UP000177515">
    <property type="component" value="Chromosome 2"/>
</dbReference>
<dbReference type="RefSeq" id="WP_071071146.1">
    <property type="nucleotide sequence ID" value="NZ_CP017755.1"/>
</dbReference>
<dbReference type="InterPro" id="IPR020845">
    <property type="entry name" value="AMP-binding_CS"/>
</dbReference>
<dbReference type="EMBL" id="CP017755">
    <property type="protein sequence ID" value="AOZ08522.1"/>
    <property type="molecule type" value="Genomic_DNA"/>
</dbReference>
<dbReference type="NCBIfam" id="NF004837">
    <property type="entry name" value="PRK06187.1"/>
    <property type="match status" value="1"/>
</dbReference>
<dbReference type="InterPro" id="IPR025110">
    <property type="entry name" value="AMP-bd_C"/>
</dbReference>
<accession>A0ABM6FA37</accession>
<gene>
    <name evidence="3" type="ORF">BKK80_21470</name>
</gene>
<proteinExistence type="predicted"/>
<feature type="domain" description="AMP-binding enzyme C-terminal" evidence="2">
    <location>
        <begin position="439"/>
        <end position="514"/>
    </location>
</feature>
<dbReference type="PANTHER" id="PTHR43767">
    <property type="entry name" value="LONG-CHAIN-FATTY-ACID--COA LIGASE"/>
    <property type="match status" value="1"/>
</dbReference>
<keyword evidence="3" id="KW-0436">Ligase</keyword>
<dbReference type="InterPro" id="IPR000873">
    <property type="entry name" value="AMP-dep_synth/lig_dom"/>
</dbReference>
<dbReference type="InterPro" id="IPR042099">
    <property type="entry name" value="ANL_N_sf"/>
</dbReference>
<dbReference type="Gene3D" id="3.30.300.30">
    <property type="match status" value="1"/>
</dbReference>
<evidence type="ECO:0000259" key="2">
    <source>
        <dbReference type="Pfam" id="PF13193"/>
    </source>
</evidence>
<dbReference type="Pfam" id="PF13193">
    <property type="entry name" value="AMP-binding_C"/>
    <property type="match status" value="1"/>
</dbReference>
<dbReference type="GO" id="GO:0016874">
    <property type="term" value="F:ligase activity"/>
    <property type="evidence" value="ECO:0007669"/>
    <property type="project" value="UniProtKB-KW"/>
</dbReference>
<dbReference type="Gene3D" id="3.40.50.12780">
    <property type="entry name" value="N-terminal domain of ligase-like"/>
    <property type="match status" value="1"/>
</dbReference>
<dbReference type="InterPro" id="IPR045851">
    <property type="entry name" value="AMP-bd_C_sf"/>
</dbReference>
<keyword evidence="4" id="KW-1185">Reference proteome</keyword>
<sequence length="533" mass="57240">MYLTQGLHRAVQQKPDHIAVRCGRRQRTFRQLAERVARLAGALQALGMREGDRVAMLALNSDRYVEYQMAVPWGGGVMNPCNTRWSAAEILYALNDSGSTILLVDENFRALVEQVRGEATTLREVIYCDDGGDGDGGSHGAPGTRAVPPGMHGYEALLAATAPVPDAMRRGEDLAGIFYTGGTTGFPKGVMLSHANLCSSGLALHAEGLATRGGTYLHAAPMFHLADMGLAMPHWIEGNTHAVVPAFSVEGVLETLERDRVTHVLLVPTMIQMLVDHPAMRQPRDLGALRTIAYGASPIAEAVLERAMAALPGVEFVQAYGMTELSPLATILPPLYHSAQGRGLGKLRSAGRASYCTEVRIVDPLGREAPRGCVGEVVARGPNVMQGYWNKPEQSAEALRDGWMHTGDGGYMDEDGFIFIVDRMKDMIISGGENVYSAEVENALAQHGAVASCAVIGIPSAEWGEAVHAVVVRRPGADVAAEALIAHCKTLIAGYKCPRSVQFRDAMPLSGAGKILKTELRKPYWEALARQVG</sequence>
<dbReference type="SUPFAM" id="SSF56801">
    <property type="entry name" value="Acetyl-CoA synthetase-like"/>
    <property type="match status" value="1"/>
</dbReference>